<reference evidence="1 2" key="1">
    <citation type="submission" date="2023-02" db="EMBL/GenBank/DDBJ databases">
        <authorList>
            <person name="Mo P."/>
        </authorList>
    </citation>
    <scope>NUCLEOTIDE SEQUENCE [LARGE SCALE GENOMIC DNA]</scope>
    <source>
        <strain evidence="1 2">HUAS 3</strain>
    </source>
</reference>
<gene>
    <name evidence="1" type="ORF">PVK37_02170</name>
</gene>
<protein>
    <recommendedName>
        <fullName evidence="3">Excreted virulence factor EspC, type VII ESX diderm</fullName>
    </recommendedName>
</protein>
<proteinExistence type="predicted"/>
<evidence type="ECO:0000313" key="2">
    <source>
        <dbReference type="Proteomes" id="UP001219605"/>
    </source>
</evidence>
<name>A0ABY7ZS37_9ACTN</name>
<organism evidence="1 2">
    <name type="scientific">Micromonospora cathayae</name>
    <dbReference type="NCBI Taxonomy" id="3028804"/>
    <lineage>
        <taxon>Bacteria</taxon>
        <taxon>Bacillati</taxon>
        <taxon>Actinomycetota</taxon>
        <taxon>Actinomycetes</taxon>
        <taxon>Micromonosporales</taxon>
        <taxon>Micromonosporaceae</taxon>
        <taxon>Micromonospora</taxon>
    </lineage>
</organism>
<keyword evidence="2" id="KW-1185">Reference proteome</keyword>
<accession>A0ABY7ZS37</accession>
<evidence type="ECO:0000313" key="1">
    <source>
        <dbReference type="EMBL" id="WDZ85293.1"/>
    </source>
</evidence>
<dbReference type="Proteomes" id="UP001219605">
    <property type="component" value="Chromosome"/>
</dbReference>
<dbReference type="EMBL" id="CP118615">
    <property type="protein sequence ID" value="WDZ85293.1"/>
    <property type="molecule type" value="Genomic_DNA"/>
</dbReference>
<dbReference type="RefSeq" id="WP_275031992.1">
    <property type="nucleotide sequence ID" value="NZ_CP118615.1"/>
</dbReference>
<evidence type="ECO:0008006" key="3">
    <source>
        <dbReference type="Google" id="ProtNLM"/>
    </source>
</evidence>
<sequence length="104" mass="10270">MSATVGVGGPPLTVDIPALRAAAAHLTDEAYALGHGLAGTPGLVPPLPQWSVTAALSGLESAVHAWFGALGGRVAEAGAGIRTAADGYHAADDRAARRLPGPGR</sequence>